<gene>
    <name evidence="2" type="ORF">DPMN_139218</name>
</gene>
<reference evidence="2" key="2">
    <citation type="submission" date="2020-11" db="EMBL/GenBank/DDBJ databases">
        <authorList>
            <person name="McCartney M.A."/>
            <person name="Auch B."/>
            <person name="Kono T."/>
            <person name="Mallez S."/>
            <person name="Becker A."/>
            <person name="Gohl D.M."/>
            <person name="Silverstein K.A.T."/>
            <person name="Koren S."/>
            <person name="Bechman K.B."/>
            <person name="Herman A."/>
            <person name="Abrahante J.E."/>
            <person name="Garbe J."/>
        </authorList>
    </citation>
    <scope>NUCLEOTIDE SEQUENCE</scope>
    <source>
        <strain evidence="2">Duluth1</strain>
        <tissue evidence="2">Whole animal</tissue>
    </source>
</reference>
<dbReference type="AlphaFoldDB" id="A0A9D4G5B1"/>
<keyword evidence="3" id="KW-1185">Reference proteome</keyword>
<reference evidence="2" key="1">
    <citation type="journal article" date="2019" name="bioRxiv">
        <title>The Genome of the Zebra Mussel, Dreissena polymorpha: A Resource for Invasive Species Research.</title>
        <authorList>
            <person name="McCartney M.A."/>
            <person name="Auch B."/>
            <person name="Kono T."/>
            <person name="Mallez S."/>
            <person name="Zhang Y."/>
            <person name="Obille A."/>
            <person name="Becker A."/>
            <person name="Abrahante J.E."/>
            <person name="Garbe J."/>
            <person name="Badalamenti J.P."/>
            <person name="Herman A."/>
            <person name="Mangelson H."/>
            <person name="Liachko I."/>
            <person name="Sullivan S."/>
            <person name="Sone E.D."/>
            <person name="Koren S."/>
            <person name="Silverstein K.A.T."/>
            <person name="Beckman K.B."/>
            <person name="Gohl D.M."/>
        </authorList>
    </citation>
    <scope>NUCLEOTIDE SEQUENCE</scope>
    <source>
        <strain evidence="2">Duluth1</strain>
        <tissue evidence="2">Whole animal</tissue>
    </source>
</reference>
<sequence>MVTGPTRWDPFSTVRIASRRPAPSSPRSEHVALGTGKTFFTKVGACNFGDSKTFIMVGACHFGDRLDLHQGWGV</sequence>
<protein>
    <submittedName>
        <fullName evidence="2">Uncharacterized protein</fullName>
    </submittedName>
</protein>
<proteinExistence type="predicted"/>
<comment type="caution">
    <text evidence="2">The sequence shown here is derived from an EMBL/GenBank/DDBJ whole genome shotgun (WGS) entry which is preliminary data.</text>
</comment>
<feature type="region of interest" description="Disordered" evidence="1">
    <location>
        <begin position="1"/>
        <end position="30"/>
    </location>
</feature>
<organism evidence="2 3">
    <name type="scientific">Dreissena polymorpha</name>
    <name type="common">Zebra mussel</name>
    <name type="synonym">Mytilus polymorpha</name>
    <dbReference type="NCBI Taxonomy" id="45954"/>
    <lineage>
        <taxon>Eukaryota</taxon>
        <taxon>Metazoa</taxon>
        <taxon>Spiralia</taxon>
        <taxon>Lophotrochozoa</taxon>
        <taxon>Mollusca</taxon>
        <taxon>Bivalvia</taxon>
        <taxon>Autobranchia</taxon>
        <taxon>Heteroconchia</taxon>
        <taxon>Euheterodonta</taxon>
        <taxon>Imparidentia</taxon>
        <taxon>Neoheterodontei</taxon>
        <taxon>Myida</taxon>
        <taxon>Dreissenoidea</taxon>
        <taxon>Dreissenidae</taxon>
        <taxon>Dreissena</taxon>
    </lineage>
</organism>
<dbReference type="EMBL" id="JAIWYP010000006">
    <property type="protein sequence ID" value="KAH3810820.1"/>
    <property type="molecule type" value="Genomic_DNA"/>
</dbReference>
<accession>A0A9D4G5B1</accession>
<evidence type="ECO:0000313" key="2">
    <source>
        <dbReference type="EMBL" id="KAH3810820.1"/>
    </source>
</evidence>
<name>A0A9D4G5B1_DREPO</name>
<evidence type="ECO:0000256" key="1">
    <source>
        <dbReference type="SAM" id="MobiDB-lite"/>
    </source>
</evidence>
<evidence type="ECO:0000313" key="3">
    <source>
        <dbReference type="Proteomes" id="UP000828390"/>
    </source>
</evidence>
<dbReference type="Proteomes" id="UP000828390">
    <property type="component" value="Unassembled WGS sequence"/>
</dbReference>